<dbReference type="Pfam" id="PF01841">
    <property type="entry name" value="Transglut_core"/>
    <property type="match status" value="1"/>
</dbReference>
<dbReference type="PANTHER" id="PTHR33490:SF3">
    <property type="entry name" value="CONSERVED INTEGRAL MEMBRANE PROTEIN"/>
    <property type="match status" value="1"/>
</dbReference>
<dbReference type="InterPro" id="IPR038765">
    <property type="entry name" value="Papain-like_cys_pep_sf"/>
</dbReference>
<evidence type="ECO:0000313" key="3">
    <source>
        <dbReference type="Proteomes" id="UP000252004"/>
    </source>
</evidence>
<feature type="domain" description="Transglutaminase-like" evidence="1">
    <location>
        <begin position="32"/>
        <end position="140"/>
    </location>
</feature>
<dbReference type="InterPro" id="IPR002931">
    <property type="entry name" value="Transglutaminase-like"/>
</dbReference>
<sequence length="225" mass="24887">MTDHLERLTRPTEFLDYETDAVQAFIDHAVKDRAADRTANAVELYHAVRDDVFYEVYGAPLSREGLRASTTATSKEGFCLHKSALYAACVRALGIPSRLVYGDVRNHLASPRLLKHIGGDVFFHGLTQVHLNGRWIKATPVFNKVLCKLYGMEALEFDGVSDSLYHPFSEGGGSMEFLTDHGSFDDVPYDFVMSHMRSKHPGFLDADGTGTVRGGSLADESALTR</sequence>
<dbReference type="EMBL" id="CP030864">
    <property type="protein sequence ID" value="AXE27995.1"/>
    <property type="molecule type" value="Genomic_DNA"/>
</dbReference>
<geneLocation type="plasmid" evidence="2 3">
    <name>unnamed2</name>
</geneLocation>
<name>A0A344UAS4_9ACTN</name>
<dbReference type="AlphaFoldDB" id="A0A344UAS4"/>
<keyword evidence="3" id="KW-1185">Reference proteome</keyword>
<reference evidence="2 3" key="1">
    <citation type="submission" date="2018-01" db="EMBL/GenBank/DDBJ databases">
        <title>Draft genome Sequence of streptomyces globosus LZH-48.</title>
        <authorList>
            <person name="Ran K."/>
            <person name="Li Z."/>
            <person name="Wei S."/>
            <person name="Dong R."/>
        </authorList>
    </citation>
    <scope>NUCLEOTIDE SEQUENCE [LARGE SCALE GENOMIC DNA]</scope>
    <source>
        <strain evidence="2 3">LZH-48</strain>
        <plasmid evidence="2 3">unnamed2</plasmid>
    </source>
</reference>
<protein>
    <submittedName>
        <fullName evidence="2">Transglutaminase-like superfamily protein</fullName>
    </submittedName>
</protein>
<dbReference type="KEGG" id="sgz:C0216_31285"/>
<evidence type="ECO:0000259" key="1">
    <source>
        <dbReference type="Pfam" id="PF01841"/>
    </source>
</evidence>
<evidence type="ECO:0000313" key="2">
    <source>
        <dbReference type="EMBL" id="AXE27995.1"/>
    </source>
</evidence>
<keyword evidence="2" id="KW-0614">Plasmid</keyword>
<dbReference type="RefSeq" id="WP_114059156.1">
    <property type="nucleotide sequence ID" value="NZ_CP030864.1"/>
</dbReference>
<dbReference type="Gene3D" id="3.10.620.30">
    <property type="match status" value="1"/>
</dbReference>
<dbReference type="PANTHER" id="PTHR33490">
    <property type="entry name" value="BLR5614 PROTEIN-RELATED"/>
    <property type="match status" value="1"/>
</dbReference>
<gene>
    <name evidence="2" type="ORF">C0216_31285</name>
</gene>
<dbReference type="Proteomes" id="UP000252004">
    <property type="component" value="Plasmid unnamed2"/>
</dbReference>
<dbReference type="OrthoDB" id="4697328at2"/>
<proteinExistence type="predicted"/>
<organism evidence="2 3">
    <name type="scientific">Streptomyces globosus</name>
    <dbReference type="NCBI Taxonomy" id="68209"/>
    <lineage>
        <taxon>Bacteria</taxon>
        <taxon>Bacillati</taxon>
        <taxon>Actinomycetota</taxon>
        <taxon>Actinomycetes</taxon>
        <taxon>Kitasatosporales</taxon>
        <taxon>Streptomycetaceae</taxon>
        <taxon>Streptomyces</taxon>
    </lineage>
</organism>
<accession>A0A344UAS4</accession>
<dbReference type="SUPFAM" id="SSF54001">
    <property type="entry name" value="Cysteine proteinases"/>
    <property type="match status" value="1"/>
</dbReference>